<feature type="compositionally biased region" description="Basic and acidic residues" evidence="1">
    <location>
        <begin position="45"/>
        <end position="54"/>
    </location>
</feature>
<organism evidence="2 3">
    <name type="scientific">Albugo candida</name>
    <dbReference type="NCBI Taxonomy" id="65357"/>
    <lineage>
        <taxon>Eukaryota</taxon>
        <taxon>Sar</taxon>
        <taxon>Stramenopiles</taxon>
        <taxon>Oomycota</taxon>
        <taxon>Peronosporomycetes</taxon>
        <taxon>Albuginales</taxon>
        <taxon>Albuginaceae</taxon>
        <taxon>Albugo</taxon>
    </lineage>
</organism>
<proteinExistence type="predicted"/>
<evidence type="ECO:0000313" key="2">
    <source>
        <dbReference type="EMBL" id="CCI11457.1"/>
    </source>
</evidence>
<dbReference type="Proteomes" id="UP000053237">
    <property type="component" value="Unassembled WGS sequence"/>
</dbReference>
<sequence>MVEKAKLDISSIAPIPSKSVVARYYITGRQRSRVSAGSQDNFDNEPQRDDKAQEESNAVTDSNTRRKRSRLYEGNNIDDVEHYADQWAQKNGLMQSVKLPPSDGNEPQGKDEDRDTRRDRDEINVERYSFPYEKILDKAAMLNWDSTDPNNHQSGSGIP</sequence>
<reference evidence="2 3" key="1">
    <citation type="submission" date="2012-05" db="EMBL/GenBank/DDBJ databases">
        <title>Recombination and specialization in a pathogen metapopulation.</title>
        <authorList>
            <person name="Gardiner A."/>
            <person name="Kemen E."/>
            <person name="Schultz-Larsen T."/>
            <person name="MacLean D."/>
            <person name="Van Oosterhout C."/>
            <person name="Jones J.D.G."/>
        </authorList>
    </citation>
    <scope>NUCLEOTIDE SEQUENCE [LARGE SCALE GENOMIC DNA]</scope>
    <source>
        <strain evidence="2 3">Ac Nc2</strain>
    </source>
</reference>
<name>A0A024FX26_9STRA</name>
<dbReference type="InParanoid" id="A0A024FX26"/>
<comment type="caution">
    <text evidence="2">The sequence shown here is derived from an EMBL/GenBank/DDBJ whole genome shotgun (WGS) entry which is preliminary data.</text>
</comment>
<gene>
    <name evidence="2" type="ORF">BN9_129390</name>
</gene>
<feature type="region of interest" description="Disordered" evidence="1">
    <location>
        <begin position="29"/>
        <end position="129"/>
    </location>
</feature>
<evidence type="ECO:0000313" key="3">
    <source>
        <dbReference type="Proteomes" id="UP000053237"/>
    </source>
</evidence>
<dbReference type="EMBL" id="CAIX01001055">
    <property type="protein sequence ID" value="CCI11457.1"/>
    <property type="molecule type" value="Genomic_DNA"/>
</dbReference>
<accession>A0A024FX26</accession>
<feature type="compositionally biased region" description="Basic and acidic residues" evidence="1">
    <location>
        <begin position="108"/>
        <end position="125"/>
    </location>
</feature>
<dbReference type="AlphaFoldDB" id="A0A024FX26"/>
<protein>
    <submittedName>
        <fullName evidence="2">Uncharacterized protein</fullName>
    </submittedName>
</protein>
<evidence type="ECO:0000256" key="1">
    <source>
        <dbReference type="SAM" id="MobiDB-lite"/>
    </source>
</evidence>
<keyword evidence="3" id="KW-1185">Reference proteome</keyword>